<accession>A0AA48WG48</accession>
<dbReference type="RefSeq" id="WP_206090456.1">
    <property type="nucleotide sequence ID" value="NZ_CP065053.1"/>
</dbReference>
<reference evidence="1 2" key="1">
    <citation type="submission" date="2020-11" db="EMBL/GenBank/DDBJ databases">
        <authorList>
            <person name="Sun Q."/>
        </authorList>
    </citation>
    <scope>NUCLEOTIDE SEQUENCE [LARGE SCALE GENOMIC DNA]</scope>
    <source>
        <strain evidence="1 2">P8398</strain>
    </source>
</reference>
<gene>
    <name evidence="1" type="ORF">IV454_04185</name>
</gene>
<sequence>MDGGSGARRLSARQRVAAQPLTRALLLKALRAHFPKKNDYQEPETGYAEEIGELQHFSVDSVGRLGALLGRHRKRILAIDRRPMDQWHQNMYREEMGTAVFADFLRRQFWFAYPGLLRLALELEFGERYETFANQRDGTDHPAAIDSTR</sequence>
<proteinExistence type="predicted"/>
<name>A0AA48WG48_9BURK</name>
<dbReference type="Proteomes" id="UP000662888">
    <property type="component" value="Chromosome"/>
</dbReference>
<evidence type="ECO:0000313" key="1">
    <source>
        <dbReference type="EMBL" id="QPI50784.1"/>
    </source>
</evidence>
<protein>
    <submittedName>
        <fullName evidence="1">Uncharacterized protein</fullName>
    </submittedName>
</protein>
<dbReference type="EMBL" id="CP065053">
    <property type="protein sequence ID" value="QPI50784.1"/>
    <property type="molecule type" value="Genomic_DNA"/>
</dbReference>
<evidence type="ECO:0000313" key="2">
    <source>
        <dbReference type="Proteomes" id="UP000662888"/>
    </source>
</evidence>
<keyword evidence="2" id="KW-1185">Reference proteome</keyword>
<organism evidence="1 2">
    <name type="scientific">Massilia antarctica</name>
    <dbReference type="NCBI Taxonomy" id="2765360"/>
    <lineage>
        <taxon>Bacteria</taxon>
        <taxon>Pseudomonadati</taxon>
        <taxon>Pseudomonadota</taxon>
        <taxon>Betaproteobacteria</taxon>
        <taxon>Burkholderiales</taxon>
        <taxon>Oxalobacteraceae</taxon>
        <taxon>Telluria group</taxon>
        <taxon>Massilia</taxon>
    </lineage>
</organism>